<proteinExistence type="predicted"/>
<dbReference type="Proteomes" id="UP000178841">
    <property type="component" value="Unassembled WGS sequence"/>
</dbReference>
<sequence>MAYGFRCVNCGLQDTPHENFSLEYENEEDSKQRLKGYRYSLFFCPGFRYKKRERQDVVSERFRDLLNKTRFLNHQPVKGDFPGWVHRGAQMMLEKYWLSLGYPKDGPTRSFNDGVWMILPNGRLVDIGS</sequence>
<name>A0A1G2CU26_9BACT</name>
<evidence type="ECO:0000313" key="2">
    <source>
        <dbReference type="Proteomes" id="UP000178841"/>
    </source>
</evidence>
<evidence type="ECO:0000313" key="1">
    <source>
        <dbReference type="EMBL" id="OGZ04732.1"/>
    </source>
</evidence>
<gene>
    <name evidence="1" type="ORF">A2648_02730</name>
</gene>
<dbReference type="STRING" id="1798657.A2648_02730"/>
<comment type="caution">
    <text evidence="1">The sequence shown here is derived from an EMBL/GenBank/DDBJ whole genome shotgun (WGS) entry which is preliminary data.</text>
</comment>
<protein>
    <submittedName>
        <fullName evidence="1">Uncharacterized protein</fullName>
    </submittedName>
</protein>
<reference evidence="1 2" key="1">
    <citation type="journal article" date="2016" name="Nat. Commun.">
        <title>Thousands of microbial genomes shed light on interconnected biogeochemical processes in an aquifer system.</title>
        <authorList>
            <person name="Anantharaman K."/>
            <person name="Brown C.T."/>
            <person name="Hug L.A."/>
            <person name="Sharon I."/>
            <person name="Castelle C.J."/>
            <person name="Probst A.J."/>
            <person name="Thomas B.C."/>
            <person name="Singh A."/>
            <person name="Wilkins M.J."/>
            <person name="Karaoz U."/>
            <person name="Brodie E.L."/>
            <person name="Williams K.H."/>
            <person name="Hubbard S.S."/>
            <person name="Banfield J.F."/>
        </authorList>
    </citation>
    <scope>NUCLEOTIDE SEQUENCE [LARGE SCALE GENOMIC DNA]</scope>
</reference>
<accession>A0A1G2CU26</accession>
<organism evidence="1 2">
    <name type="scientific">Candidatus Lloydbacteria bacterium RIFCSPHIGHO2_01_FULL_41_20</name>
    <dbReference type="NCBI Taxonomy" id="1798657"/>
    <lineage>
        <taxon>Bacteria</taxon>
        <taxon>Candidatus Lloydiibacteriota</taxon>
    </lineage>
</organism>
<dbReference type="EMBL" id="MHLH01000002">
    <property type="protein sequence ID" value="OGZ04732.1"/>
    <property type="molecule type" value="Genomic_DNA"/>
</dbReference>
<dbReference type="AlphaFoldDB" id="A0A1G2CU26"/>